<dbReference type="EMBL" id="CAJZBQ010000002">
    <property type="protein sequence ID" value="CAG9310422.1"/>
    <property type="molecule type" value="Genomic_DNA"/>
</dbReference>
<dbReference type="Proteomes" id="UP001162131">
    <property type="component" value="Unassembled WGS sequence"/>
</dbReference>
<keyword evidence="2" id="KW-1185">Reference proteome</keyword>
<organism evidence="1 2">
    <name type="scientific">Blepharisma stoltei</name>
    <dbReference type="NCBI Taxonomy" id="1481888"/>
    <lineage>
        <taxon>Eukaryota</taxon>
        <taxon>Sar</taxon>
        <taxon>Alveolata</taxon>
        <taxon>Ciliophora</taxon>
        <taxon>Postciliodesmatophora</taxon>
        <taxon>Heterotrichea</taxon>
        <taxon>Heterotrichida</taxon>
        <taxon>Blepharismidae</taxon>
        <taxon>Blepharisma</taxon>
    </lineage>
</organism>
<proteinExistence type="predicted"/>
<reference evidence="1" key="1">
    <citation type="submission" date="2021-09" db="EMBL/GenBank/DDBJ databases">
        <authorList>
            <consortium name="AG Swart"/>
            <person name="Singh M."/>
            <person name="Singh A."/>
            <person name="Seah K."/>
            <person name="Emmerich C."/>
        </authorList>
    </citation>
    <scope>NUCLEOTIDE SEQUENCE</scope>
    <source>
        <strain evidence="1">ATCC30299</strain>
    </source>
</reference>
<comment type="caution">
    <text evidence="1">The sequence shown here is derived from an EMBL/GenBank/DDBJ whole genome shotgun (WGS) entry which is preliminary data.</text>
</comment>
<gene>
    <name evidence="1" type="ORF">BSTOLATCC_MIC1272</name>
</gene>
<evidence type="ECO:0000313" key="1">
    <source>
        <dbReference type="EMBL" id="CAG9310422.1"/>
    </source>
</evidence>
<protein>
    <submittedName>
        <fullName evidence="1">Uncharacterized protein</fullName>
    </submittedName>
</protein>
<accession>A0AAU9IA48</accession>
<sequence length="96" mass="11212">MSEKPRRILPWQAEGLKKNRNWTERKKNRKIHGLVKIRVKISSLGAKIADYNDKVGENIILHHPLTTSDFCMNAHPSKILEPPPRKIRRLNENINI</sequence>
<evidence type="ECO:0000313" key="2">
    <source>
        <dbReference type="Proteomes" id="UP001162131"/>
    </source>
</evidence>
<dbReference type="AlphaFoldDB" id="A0AAU9IA48"/>
<name>A0AAU9IA48_9CILI</name>